<dbReference type="CDD" id="cd12158">
    <property type="entry name" value="ErythrP_dh"/>
    <property type="match status" value="1"/>
</dbReference>
<dbReference type="InterPro" id="IPR006140">
    <property type="entry name" value="D-isomer_DH_NAD-bd"/>
</dbReference>
<feature type="binding site" evidence="5">
    <location>
        <position position="45"/>
    </location>
    <ligand>
        <name>substrate</name>
    </ligand>
</feature>
<dbReference type="OrthoDB" id="9770208at2"/>
<dbReference type="GO" id="GO:0046983">
    <property type="term" value="F:protein dimerization activity"/>
    <property type="evidence" value="ECO:0007669"/>
    <property type="project" value="InterPro"/>
</dbReference>
<evidence type="ECO:0000256" key="3">
    <source>
        <dbReference type="ARBA" id="ARBA00023027"/>
    </source>
</evidence>
<name>A0A0U3B7U1_9ALTE</name>
<dbReference type="InterPro" id="IPR020921">
    <property type="entry name" value="Erythronate-4-P_DHase"/>
</dbReference>
<reference evidence="9 10" key="1">
    <citation type="submission" date="2015-12" db="EMBL/GenBank/DDBJ databases">
        <title>Complete genome of Lacimicrobium alkaliphilum KCTC 32984.</title>
        <authorList>
            <person name="Kim S.-G."/>
            <person name="Lee Y.-J."/>
        </authorList>
    </citation>
    <scope>NUCLEOTIDE SEQUENCE [LARGE SCALE GENOMIC DNA]</scope>
    <source>
        <strain evidence="9 10">YelD216</strain>
    </source>
</reference>
<dbReference type="EMBL" id="CP013650">
    <property type="protein sequence ID" value="ALS97717.1"/>
    <property type="molecule type" value="Genomic_DNA"/>
</dbReference>
<comment type="similarity">
    <text evidence="5">Belongs to the D-isomer specific 2-hydroxyacid dehydrogenase family. PdxB subfamily.</text>
</comment>
<dbReference type="GO" id="GO:0016618">
    <property type="term" value="F:hydroxypyruvate reductase [NAD(P)H] activity"/>
    <property type="evidence" value="ECO:0007669"/>
    <property type="project" value="TreeGrafter"/>
</dbReference>
<dbReference type="GO" id="GO:0033711">
    <property type="term" value="F:4-phosphoerythronate dehydrogenase activity"/>
    <property type="evidence" value="ECO:0007669"/>
    <property type="project" value="UniProtKB-EC"/>
</dbReference>
<feature type="binding site" evidence="5">
    <location>
        <position position="232"/>
    </location>
    <ligand>
        <name>NAD(+)</name>
        <dbReference type="ChEBI" id="CHEBI:57540"/>
    </ligand>
</feature>
<dbReference type="AlphaFoldDB" id="A0A0U3B7U1"/>
<keyword evidence="10" id="KW-1185">Reference proteome</keyword>
<dbReference type="InterPro" id="IPR050223">
    <property type="entry name" value="D-isomer_2-hydroxyacid_DH"/>
</dbReference>
<dbReference type="InterPro" id="IPR038251">
    <property type="entry name" value="PdxB_dimer_sf"/>
</dbReference>
<feature type="domain" description="Erythronate-4-phosphate dehydrogenase dimerisation" evidence="8">
    <location>
        <begin position="289"/>
        <end position="370"/>
    </location>
</feature>
<dbReference type="GO" id="GO:0008615">
    <property type="term" value="P:pyridoxine biosynthetic process"/>
    <property type="evidence" value="ECO:0007669"/>
    <property type="project" value="UniProtKB-UniRule"/>
</dbReference>
<feature type="active site" evidence="5">
    <location>
        <position position="237"/>
    </location>
</feature>
<feature type="domain" description="D-isomer specific 2-hydroxyacid dehydrogenase catalytic" evidence="6">
    <location>
        <begin position="32"/>
        <end position="272"/>
    </location>
</feature>
<comment type="caution">
    <text evidence="5">Lacks conserved residue(s) required for the propagation of feature annotation.</text>
</comment>
<feature type="binding site" evidence="5">
    <location>
        <position position="67"/>
    </location>
    <ligand>
        <name>substrate</name>
    </ligand>
</feature>
<organism evidence="9 10">
    <name type="scientific">Lacimicrobium alkaliphilum</name>
    <dbReference type="NCBI Taxonomy" id="1526571"/>
    <lineage>
        <taxon>Bacteria</taxon>
        <taxon>Pseudomonadati</taxon>
        <taxon>Pseudomonadota</taxon>
        <taxon>Gammaproteobacteria</taxon>
        <taxon>Alteromonadales</taxon>
        <taxon>Alteromonadaceae</taxon>
        <taxon>Lacimicrobium</taxon>
    </lineage>
</organism>
<dbReference type="SUPFAM" id="SSF52283">
    <property type="entry name" value="Formate/glycerate dehydrogenase catalytic domain-like"/>
    <property type="match status" value="1"/>
</dbReference>
<feature type="binding site" evidence="5">
    <location>
        <position position="257"/>
    </location>
    <ligand>
        <name>NAD(+)</name>
        <dbReference type="ChEBI" id="CHEBI:57540"/>
    </ligand>
</feature>
<protein>
    <recommendedName>
        <fullName evidence="5">Erythronate-4-phosphate dehydrogenase</fullName>
        <ecNumber evidence="5">1.1.1.290</ecNumber>
    </recommendedName>
</protein>
<comment type="subunit">
    <text evidence="5">Homodimer.</text>
</comment>
<feature type="binding site" evidence="5">
    <location>
        <position position="147"/>
    </location>
    <ligand>
        <name>NAD(+)</name>
        <dbReference type="ChEBI" id="CHEBI:57540"/>
    </ligand>
</feature>
<sequence>MKIYCEDSLLYATEFFCDWGEVCLFSGRSVKPEDIQDADVLLVRSTTTVNQSLIGKCEKLQFVGTGTAGFNHLGTDYLDHRRIPWSAAPGCNAQAVAEYVISALFAQAQKFNWQLSEKRVGIVGAGQVGTALSQKLEALGVDYLLCDPPLAESGDRRAFVDMPDIMACDIISLHVPLIETGPYPTRHLFDGTLLASLDQQQLLINACRGEVVDNQALLDLCRAGSQPLLVMDVWENEPDICAELVPYTQLGTAHIAGHTLEGKARGTEILYQHLAGLLNKPVVHKLADFLPKPDVSELALQRSLPSQQALGELVFAIYDIRRDDADFRARVTTPGQFEYIRKHYAIRREFACAAVSTGNSAMTEAILGLGFSVYTS</sequence>
<dbReference type="PANTHER" id="PTHR10996">
    <property type="entry name" value="2-HYDROXYACID DEHYDROGENASE-RELATED"/>
    <property type="match status" value="1"/>
</dbReference>
<evidence type="ECO:0000256" key="5">
    <source>
        <dbReference type="HAMAP-Rule" id="MF_01825"/>
    </source>
</evidence>
<dbReference type="Pfam" id="PF00389">
    <property type="entry name" value="2-Hacid_dh"/>
    <property type="match status" value="1"/>
</dbReference>
<dbReference type="GO" id="GO:0051287">
    <property type="term" value="F:NAD binding"/>
    <property type="evidence" value="ECO:0007669"/>
    <property type="project" value="InterPro"/>
</dbReference>
<gene>
    <name evidence="5" type="primary">pdxB</name>
    <name evidence="9" type="ORF">AT746_05140</name>
</gene>
<dbReference type="UniPathway" id="UPA00244">
    <property type="reaction ID" value="UER00310"/>
</dbReference>
<dbReference type="RefSeq" id="WP_062477378.1">
    <property type="nucleotide sequence ID" value="NZ_CP013650.1"/>
</dbReference>
<dbReference type="PANTHER" id="PTHR10996:SF178">
    <property type="entry name" value="2-HYDROXYACID DEHYDROGENASE YGL185C-RELATED"/>
    <property type="match status" value="1"/>
</dbReference>
<dbReference type="Proteomes" id="UP000068447">
    <property type="component" value="Chromosome"/>
</dbReference>
<evidence type="ECO:0000256" key="4">
    <source>
        <dbReference type="ARBA" id="ARBA00023096"/>
    </source>
</evidence>
<evidence type="ECO:0000256" key="2">
    <source>
        <dbReference type="ARBA" id="ARBA00023002"/>
    </source>
</evidence>
<comment type="subcellular location">
    <subcellularLocation>
        <location evidence="5">Cytoplasm</location>
    </subcellularLocation>
</comment>
<dbReference type="SUPFAM" id="SSF51735">
    <property type="entry name" value="NAD(P)-binding Rossmann-fold domains"/>
    <property type="match status" value="1"/>
</dbReference>
<evidence type="ECO:0000313" key="10">
    <source>
        <dbReference type="Proteomes" id="UP000068447"/>
    </source>
</evidence>
<dbReference type="Pfam" id="PF02826">
    <property type="entry name" value="2-Hacid_dh_C"/>
    <property type="match status" value="1"/>
</dbReference>
<evidence type="ECO:0000259" key="8">
    <source>
        <dbReference type="Pfam" id="PF11890"/>
    </source>
</evidence>
<dbReference type="Gene3D" id="3.30.1370.170">
    <property type="match status" value="1"/>
</dbReference>
<feature type="domain" description="D-isomer specific 2-hydroxyacid dehydrogenase NAD-binding" evidence="7">
    <location>
        <begin position="107"/>
        <end position="243"/>
    </location>
</feature>
<comment type="function">
    <text evidence="5">Catalyzes the oxidation of erythronate-4-phosphate to 3-hydroxy-2-oxo-4-phosphonooxybutanoate.</text>
</comment>
<evidence type="ECO:0000259" key="6">
    <source>
        <dbReference type="Pfam" id="PF00389"/>
    </source>
</evidence>
<evidence type="ECO:0000259" key="7">
    <source>
        <dbReference type="Pfam" id="PF02826"/>
    </source>
</evidence>
<dbReference type="STRING" id="1526571.AT746_05140"/>
<feature type="binding site" evidence="5">
    <location>
        <begin position="127"/>
        <end position="128"/>
    </location>
    <ligand>
        <name>NAD(+)</name>
        <dbReference type="ChEBI" id="CHEBI:57540"/>
    </ligand>
</feature>
<keyword evidence="1 5" id="KW-0963">Cytoplasm</keyword>
<proteinExistence type="inferred from homology"/>
<dbReference type="InterPro" id="IPR024531">
    <property type="entry name" value="Erythronate-4-P_DHase_dimer"/>
</dbReference>
<feature type="active site" description="Proton donor" evidence="5">
    <location>
        <position position="254"/>
    </location>
</feature>
<comment type="catalytic activity">
    <reaction evidence="5">
        <text>4-phospho-D-erythronate + NAD(+) = (R)-3-hydroxy-2-oxo-4-phosphooxybutanoate + NADH + H(+)</text>
        <dbReference type="Rhea" id="RHEA:18829"/>
        <dbReference type="ChEBI" id="CHEBI:15378"/>
        <dbReference type="ChEBI" id="CHEBI:57540"/>
        <dbReference type="ChEBI" id="CHEBI:57945"/>
        <dbReference type="ChEBI" id="CHEBI:58538"/>
        <dbReference type="ChEBI" id="CHEBI:58766"/>
        <dbReference type="EC" id="1.1.1.290"/>
    </reaction>
</comment>
<dbReference type="Pfam" id="PF11890">
    <property type="entry name" value="DUF3410"/>
    <property type="match status" value="1"/>
</dbReference>
<feature type="active site" evidence="5">
    <location>
        <position position="208"/>
    </location>
</feature>
<comment type="pathway">
    <text evidence="5">Cofactor biosynthesis; pyridoxine 5'-phosphate biosynthesis; pyridoxine 5'-phosphate from D-erythrose 4-phosphate: step 2/5.</text>
</comment>
<evidence type="ECO:0000313" key="9">
    <source>
        <dbReference type="EMBL" id="ALS97717.1"/>
    </source>
</evidence>
<dbReference type="HAMAP" id="MF_01825">
    <property type="entry name" value="PdxB"/>
    <property type="match status" value="1"/>
</dbReference>
<keyword evidence="4 5" id="KW-0664">Pyridoxine biosynthesis</keyword>
<dbReference type="KEGG" id="lal:AT746_05140"/>
<keyword evidence="3 5" id="KW-0520">NAD</keyword>
<dbReference type="InterPro" id="IPR006139">
    <property type="entry name" value="D-isomer_2_OHA_DH_cat_dom"/>
</dbReference>
<accession>A0A0U3B7U1</accession>
<dbReference type="GO" id="GO:0030267">
    <property type="term" value="F:glyoxylate reductase (NADPH) activity"/>
    <property type="evidence" value="ECO:0007669"/>
    <property type="project" value="TreeGrafter"/>
</dbReference>
<dbReference type="Gene3D" id="3.40.50.720">
    <property type="entry name" value="NAD(P)-binding Rossmann-like Domain"/>
    <property type="match status" value="2"/>
</dbReference>
<keyword evidence="2 5" id="KW-0560">Oxidoreductase</keyword>
<dbReference type="GO" id="GO:0005829">
    <property type="term" value="C:cytosol"/>
    <property type="evidence" value="ECO:0007669"/>
    <property type="project" value="TreeGrafter"/>
</dbReference>
<evidence type="ECO:0000256" key="1">
    <source>
        <dbReference type="ARBA" id="ARBA00022490"/>
    </source>
</evidence>
<dbReference type="InterPro" id="IPR036291">
    <property type="entry name" value="NAD(P)-bd_dom_sf"/>
</dbReference>
<dbReference type="EC" id="1.1.1.290" evidence="5"/>